<dbReference type="InterPro" id="IPR000219">
    <property type="entry name" value="DH_dom"/>
</dbReference>
<feature type="compositionally biased region" description="Basic and acidic residues" evidence="1">
    <location>
        <begin position="1089"/>
        <end position="1101"/>
    </location>
</feature>
<organism evidence="4 5">
    <name type="scientific">Intoshia linei</name>
    <dbReference type="NCBI Taxonomy" id="1819745"/>
    <lineage>
        <taxon>Eukaryota</taxon>
        <taxon>Metazoa</taxon>
        <taxon>Spiralia</taxon>
        <taxon>Lophotrochozoa</taxon>
        <taxon>Mesozoa</taxon>
        <taxon>Orthonectida</taxon>
        <taxon>Rhopaluridae</taxon>
        <taxon>Intoshia</taxon>
    </lineage>
</organism>
<evidence type="ECO:0000313" key="4">
    <source>
        <dbReference type="EMBL" id="OAF67337.1"/>
    </source>
</evidence>
<dbReference type="Pfam" id="PF00621">
    <property type="entry name" value="RhoGEF"/>
    <property type="match status" value="1"/>
</dbReference>
<feature type="transmembrane region" description="Helical" evidence="2">
    <location>
        <begin position="1274"/>
        <end position="1295"/>
    </location>
</feature>
<dbReference type="SUPFAM" id="SSF48065">
    <property type="entry name" value="DBL homology domain (DH-domain)"/>
    <property type="match status" value="1"/>
</dbReference>
<feature type="region of interest" description="Disordered" evidence="1">
    <location>
        <begin position="890"/>
        <end position="910"/>
    </location>
</feature>
<dbReference type="InterPro" id="IPR035899">
    <property type="entry name" value="DBL_dom_sf"/>
</dbReference>
<gene>
    <name evidence="4" type="ORF">A3Q56_04932</name>
</gene>
<feature type="compositionally biased region" description="Polar residues" evidence="1">
    <location>
        <begin position="614"/>
        <end position="628"/>
    </location>
</feature>
<dbReference type="EMBL" id="LWCA01000687">
    <property type="protein sequence ID" value="OAF67337.1"/>
    <property type="molecule type" value="Genomic_DNA"/>
</dbReference>
<dbReference type="Proteomes" id="UP000078046">
    <property type="component" value="Unassembled WGS sequence"/>
</dbReference>
<feature type="domain" description="DH" evidence="3">
    <location>
        <begin position="180"/>
        <end position="368"/>
    </location>
</feature>
<name>A0A177AZ70_9BILA</name>
<keyword evidence="2" id="KW-0812">Transmembrane</keyword>
<comment type="caution">
    <text evidence="4">The sequence shown here is derived from an EMBL/GenBank/DDBJ whole genome shotgun (WGS) entry which is preliminary data.</text>
</comment>
<evidence type="ECO:0000313" key="5">
    <source>
        <dbReference type="Proteomes" id="UP000078046"/>
    </source>
</evidence>
<accession>A0A177AZ70</accession>
<keyword evidence="5" id="KW-1185">Reference proteome</keyword>
<proteinExistence type="predicted"/>
<protein>
    <recommendedName>
        <fullName evidence="3">DH domain-containing protein</fullName>
    </recommendedName>
</protein>
<dbReference type="Gene3D" id="1.20.900.10">
    <property type="entry name" value="Dbl homology (DH) domain"/>
    <property type="match status" value="1"/>
</dbReference>
<feature type="region of interest" description="Disordered" evidence="1">
    <location>
        <begin position="1089"/>
        <end position="1113"/>
    </location>
</feature>
<evidence type="ECO:0000256" key="2">
    <source>
        <dbReference type="SAM" id="Phobius"/>
    </source>
</evidence>
<sequence length="1296" mass="151169">MSKEPKAKDNKKKQTNNGKRTCMLCKKSLKISNFYAEAICNNCINKNKGLNDQSDSRNFRLIIIIIITPIILIKLYLVRNTLNNIKKNSKILSNNLTYTSSSIGKSLPDINDDIKVCMRNDDNKKLMKYLQNLDDKKTTFKDRDANTLSNVCDMWFEDQKLWIEKIPVNERDNFEKSDKKYNEAIEEFLNTEYNYVSVLYLLTEVYYKRIEHYGDIEQFEELFDTYRELYNIHSKLILSLLHQRKPLLKSNFTKNLCDGLDKWLLSDNKRRLIGLYGSMMVLNTNLSSLFKSVEKKRDPKYISQIEHPKYKTKFKHFPLYECRQMVVQRITKYTLLLDAIYKYCTDDKEMVEAIIKKLKKFIFCIEGRYTLETVLRNFNSKSSIMNGNELMNKATLQSNIDKLDVINDENIFVKCGSKNLPLLKQSASSRDTLKMKKIEYSVLMNVFDLSTKPITYELLFDRLVVLRKWVSLTRNQICHKINEFIKIEKENYDMSSQQISKSKQELSLIKEIDVNMSNMMIQKSKIFDKMHHFTPEKNYLLSSDLSSTSIGDENCRITNFNIDNLCVDFNKQVSHMTRLLNSSVNNSKEIQKHKSDIIYVYDAIDEDLEPNITNKRGSMSSQVQSENYSPKFPGKVMTPTNDSNKKINMSLDSKTCRNYRKIHKIQSEDLLKKHDNYDLQSYTQNNVNEQLQSLNVMNQLFILLLDVVRKENTDAISQSLKDQEDTLSRSFDDSMKDFQMRLEACKALGIEKDANEKIKKRKNSIPKTTDMPNKFKPVSKTLSTVQYNYGRKKIKSVHLTYKPLQNSNSENKNDYADLNLKFGSYNMKKSLSTIDLSFSEFKNNDVFNFDNQSIELNNEIVKMKNDKLVTMSMETLNDVNIKNVENEEKLENTRKKAKEKEKEKEKLKIKDNEKRKTSAIQPTLYKNTILQNIKNIKKLDKKCQSVSVFDEKTTKRHIKNIKLKSPTDKKFNCYQLPEELDEIIKVKSPVRTAKGSIMRKNINRSRVSSDNYNISITSINSKYNSNSCQSDNYSFDSKNSNQNLSAGIKHKSNLHSQNLKRFLWASSPNIHKSLNSFMCNETLKKLKNRDYKKGYRQRKENSPSIKNKSNLYYSPSHSTKNLAEMRVLDTKSYNKFTELDDFESSNEIINEKLPKKSFGSILSLFVSSLLRYATLAKLDKFPQISVILYVLIYELFRFLIYLFFIKLKSLLKKLPNESNGIHKYFEFDNVSFTFAIGFGMSLITTMYSINFLIEMLTFSGSFGFENIKMVGSMITYTAPYLIAFTALANLVFGSIL</sequence>
<feature type="transmembrane region" description="Helical" evidence="2">
    <location>
        <begin position="1186"/>
        <end position="1205"/>
    </location>
</feature>
<reference evidence="4 5" key="1">
    <citation type="submission" date="2016-04" db="EMBL/GenBank/DDBJ databases">
        <title>The genome of Intoshia linei affirms orthonectids as highly simplified spiralians.</title>
        <authorList>
            <person name="Mikhailov K.V."/>
            <person name="Slusarev G.S."/>
            <person name="Nikitin M.A."/>
            <person name="Logacheva M.D."/>
            <person name="Penin A."/>
            <person name="Aleoshin V."/>
            <person name="Panchin Y.V."/>
        </authorList>
    </citation>
    <scope>NUCLEOTIDE SEQUENCE [LARGE SCALE GENOMIC DNA]</scope>
    <source>
        <strain evidence="4">Intl2013</strain>
        <tissue evidence="4">Whole animal</tissue>
    </source>
</reference>
<dbReference type="GO" id="GO:0005085">
    <property type="term" value="F:guanyl-nucleotide exchange factor activity"/>
    <property type="evidence" value="ECO:0007669"/>
    <property type="project" value="InterPro"/>
</dbReference>
<evidence type="ECO:0000259" key="3">
    <source>
        <dbReference type="PROSITE" id="PS50010"/>
    </source>
</evidence>
<feature type="transmembrane region" description="Helical" evidence="2">
    <location>
        <begin position="59"/>
        <end position="77"/>
    </location>
</feature>
<keyword evidence="2" id="KW-0472">Membrane</keyword>
<evidence type="ECO:0000256" key="1">
    <source>
        <dbReference type="SAM" id="MobiDB-lite"/>
    </source>
</evidence>
<dbReference type="OrthoDB" id="28045at2759"/>
<feature type="compositionally biased region" description="Polar residues" evidence="1">
    <location>
        <begin position="1102"/>
        <end position="1113"/>
    </location>
</feature>
<feature type="transmembrane region" description="Helical" evidence="2">
    <location>
        <begin position="1232"/>
        <end position="1253"/>
    </location>
</feature>
<dbReference type="PROSITE" id="PS50010">
    <property type="entry name" value="DH_2"/>
    <property type="match status" value="1"/>
</dbReference>
<feature type="non-terminal residue" evidence="4">
    <location>
        <position position="1296"/>
    </location>
</feature>
<keyword evidence="2" id="KW-1133">Transmembrane helix</keyword>
<feature type="region of interest" description="Disordered" evidence="1">
    <location>
        <begin position="614"/>
        <end position="645"/>
    </location>
</feature>
<dbReference type="SMART" id="SM00325">
    <property type="entry name" value="RhoGEF"/>
    <property type="match status" value="1"/>
</dbReference>